<dbReference type="InterPro" id="IPR036866">
    <property type="entry name" value="RibonucZ/Hydroxyglut_hydro"/>
</dbReference>
<reference evidence="1" key="1">
    <citation type="submission" date="2018-05" db="EMBL/GenBank/DDBJ databases">
        <authorList>
            <person name="Lanie J.A."/>
            <person name="Ng W.-L."/>
            <person name="Kazmierczak K.M."/>
            <person name="Andrzejewski T.M."/>
            <person name="Davidsen T.M."/>
            <person name="Wayne K.J."/>
            <person name="Tettelin H."/>
            <person name="Glass J.I."/>
            <person name="Rusch D."/>
            <person name="Podicherti R."/>
            <person name="Tsui H.-C.T."/>
            <person name="Winkler M.E."/>
        </authorList>
    </citation>
    <scope>NUCLEOTIDE SEQUENCE</scope>
</reference>
<evidence type="ECO:0000313" key="1">
    <source>
        <dbReference type="EMBL" id="SVB99658.1"/>
    </source>
</evidence>
<dbReference type="Gene3D" id="3.60.15.10">
    <property type="entry name" value="Ribonuclease Z/Hydroxyacylglutathione hydrolase-like"/>
    <property type="match status" value="1"/>
</dbReference>
<name>A0A382IJB8_9ZZZZ</name>
<organism evidence="1">
    <name type="scientific">marine metagenome</name>
    <dbReference type="NCBI Taxonomy" id="408172"/>
    <lineage>
        <taxon>unclassified sequences</taxon>
        <taxon>metagenomes</taxon>
        <taxon>ecological metagenomes</taxon>
    </lineage>
</organism>
<accession>A0A382IJB8</accession>
<feature type="non-terminal residue" evidence="1">
    <location>
        <position position="104"/>
    </location>
</feature>
<dbReference type="SUPFAM" id="SSF56281">
    <property type="entry name" value="Metallo-hydrolase/oxidoreductase"/>
    <property type="match status" value="1"/>
</dbReference>
<dbReference type="EMBL" id="UINC01067720">
    <property type="protein sequence ID" value="SVB99658.1"/>
    <property type="molecule type" value="Genomic_DNA"/>
</dbReference>
<dbReference type="AlphaFoldDB" id="A0A382IJB8"/>
<sequence>MLMQGFWLDQRTRDLTVHMPEEGLEPVRRMLDAAYIFEELMAFKLDFTPITARDTFLVGDIRVTAFPTTHLEQLREHFAGKYPAKFEAFSFLLETDNATVAHSA</sequence>
<protein>
    <submittedName>
        <fullName evidence="1">Uncharacterized protein</fullName>
    </submittedName>
</protein>
<gene>
    <name evidence="1" type="ORF">METZ01_LOCUS252512</name>
</gene>
<proteinExistence type="predicted"/>